<accession>A0A0P1AHC9</accession>
<evidence type="ECO:0000313" key="2">
    <source>
        <dbReference type="EMBL" id="CEG40311.1"/>
    </source>
</evidence>
<name>A0A0P1AHC9_PLAHL</name>
<reference evidence="3" key="1">
    <citation type="submission" date="2014-09" db="EMBL/GenBank/DDBJ databases">
        <authorList>
            <person name="Sharma Rahul"/>
            <person name="Thines Marco"/>
        </authorList>
    </citation>
    <scope>NUCLEOTIDE SEQUENCE [LARGE SCALE GENOMIC DNA]</scope>
</reference>
<sequence length="66" mass="6985">MLMHPPMTSVTSMQESAVKPSAPKNRASPNLLERLDLPPTIARRSYPVTADAAGDAGLAKLSKSLP</sequence>
<protein>
    <submittedName>
        <fullName evidence="2">Uncharacterized protein</fullName>
    </submittedName>
</protein>
<dbReference type="Proteomes" id="UP000054928">
    <property type="component" value="Unassembled WGS sequence"/>
</dbReference>
<dbReference type="RefSeq" id="XP_024576680.1">
    <property type="nucleotide sequence ID" value="XM_024725955.1"/>
</dbReference>
<keyword evidence="3" id="KW-1185">Reference proteome</keyword>
<organism evidence="2 3">
    <name type="scientific">Plasmopara halstedii</name>
    <name type="common">Downy mildew of sunflower</name>
    <dbReference type="NCBI Taxonomy" id="4781"/>
    <lineage>
        <taxon>Eukaryota</taxon>
        <taxon>Sar</taxon>
        <taxon>Stramenopiles</taxon>
        <taxon>Oomycota</taxon>
        <taxon>Peronosporomycetes</taxon>
        <taxon>Peronosporales</taxon>
        <taxon>Peronosporaceae</taxon>
        <taxon>Plasmopara</taxon>
    </lineage>
</organism>
<proteinExistence type="predicted"/>
<feature type="region of interest" description="Disordered" evidence="1">
    <location>
        <begin position="1"/>
        <end position="38"/>
    </location>
</feature>
<dbReference type="AlphaFoldDB" id="A0A0P1AHC9"/>
<dbReference type="EMBL" id="CCYD01000472">
    <property type="protein sequence ID" value="CEG40311.1"/>
    <property type="molecule type" value="Genomic_DNA"/>
</dbReference>
<evidence type="ECO:0000313" key="3">
    <source>
        <dbReference type="Proteomes" id="UP000054928"/>
    </source>
</evidence>
<evidence type="ECO:0000256" key="1">
    <source>
        <dbReference type="SAM" id="MobiDB-lite"/>
    </source>
</evidence>
<dbReference type="GeneID" id="36405574"/>